<keyword evidence="4" id="KW-1015">Disulfide bond</keyword>
<gene>
    <name evidence="7" type="ORF">SAMN02745131_00322</name>
</gene>
<dbReference type="GO" id="GO:0016853">
    <property type="term" value="F:isomerase activity"/>
    <property type="evidence" value="ECO:0007669"/>
    <property type="project" value="UniProtKB-KW"/>
</dbReference>
<keyword evidence="2" id="KW-0732">Signal</keyword>
<dbReference type="EMBL" id="FQUU01000001">
    <property type="protein sequence ID" value="SHE38652.1"/>
    <property type="molecule type" value="Genomic_DNA"/>
</dbReference>
<keyword evidence="8" id="KW-1185">Reference proteome</keyword>
<keyword evidence="5" id="KW-0676">Redox-active center</keyword>
<keyword evidence="7" id="KW-0413">Isomerase</keyword>
<proteinExistence type="inferred from homology"/>
<evidence type="ECO:0000259" key="6">
    <source>
        <dbReference type="Pfam" id="PF13462"/>
    </source>
</evidence>
<dbReference type="AlphaFoldDB" id="A0A1M4T2A7"/>
<comment type="similarity">
    <text evidence="1">Belongs to the thioredoxin family. DsbA subfamily.</text>
</comment>
<organism evidence="7 8">
    <name type="scientific">Flavisolibacter ginsengisoli DSM 18119</name>
    <dbReference type="NCBI Taxonomy" id="1121884"/>
    <lineage>
        <taxon>Bacteria</taxon>
        <taxon>Pseudomonadati</taxon>
        <taxon>Bacteroidota</taxon>
        <taxon>Chitinophagia</taxon>
        <taxon>Chitinophagales</taxon>
        <taxon>Chitinophagaceae</taxon>
        <taxon>Flavisolibacter</taxon>
    </lineage>
</organism>
<dbReference type="STRING" id="1121884.SAMN02745131_00322"/>
<name>A0A1M4T2A7_9BACT</name>
<dbReference type="PANTHER" id="PTHR13887">
    <property type="entry name" value="GLUTATHIONE S-TRANSFERASE KAPPA"/>
    <property type="match status" value="1"/>
</dbReference>
<evidence type="ECO:0000256" key="2">
    <source>
        <dbReference type="ARBA" id="ARBA00022729"/>
    </source>
</evidence>
<evidence type="ECO:0000256" key="4">
    <source>
        <dbReference type="ARBA" id="ARBA00023157"/>
    </source>
</evidence>
<dbReference type="InterPro" id="IPR012336">
    <property type="entry name" value="Thioredoxin-like_fold"/>
</dbReference>
<dbReference type="Proteomes" id="UP000184048">
    <property type="component" value="Unassembled WGS sequence"/>
</dbReference>
<feature type="domain" description="Thioredoxin-like fold" evidence="6">
    <location>
        <begin position="14"/>
        <end position="174"/>
    </location>
</feature>
<dbReference type="SUPFAM" id="SSF52833">
    <property type="entry name" value="Thioredoxin-like"/>
    <property type="match status" value="1"/>
</dbReference>
<sequence length="196" mass="22008">MKFQKEVVPVIPSKDIVTGNPSAGIQVVMFGDYESDACAKANDVVAELLEEYDGKINFVFRHFPLTRLHQKAHKAAEASIGAGQEGKFWEMHQYLYGHRKSLGMISLKSYAREVGVTDKKFLDHLMNSYYGWFVQDDLKDGLNLGVTDIPAFFINGKRFDKEPSLKNFKAYINDLAKELGSKAGKPKEKKKTLVAG</sequence>
<dbReference type="GO" id="GO:0016491">
    <property type="term" value="F:oxidoreductase activity"/>
    <property type="evidence" value="ECO:0007669"/>
    <property type="project" value="UniProtKB-KW"/>
</dbReference>
<dbReference type="Pfam" id="PF13462">
    <property type="entry name" value="Thioredoxin_4"/>
    <property type="match status" value="1"/>
</dbReference>
<keyword evidence="3" id="KW-0560">Oxidoreductase</keyword>
<dbReference type="RefSeq" id="WP_072833476.1">
    <property type="nucleotide sequence ID" value="NZ_FQUU01000001.1"/>
</dbReference>
<dbReference type="Gene3D" id="3.40.30.10">
    <property type="entry name" value="Glutaredoxin"/>
    <property type="match status" value="1"/>
</dbReference>
<evidence type="ECO:0000256" key="1">
    <source>
        <dbReference type="ARBA" id="ARBA00005791"/>
    </source>
</evidence>
<evidence type="ECO:0000256" key="5">
    <source>
        <dbReference type="ARBA" id="ARBA00023284"/>
    </source>
</evidence>
<protein>
    <submittedName>
        <fullName evidence="7">Protein-disulfide isomerase</fullName>
    </submittedName>
</protein>
<dbReference type="InterPro" id="IPR036249">
    <property type="entry name" value="Thioredoxin-like_sf"/>
</dbReference>
<dbReference type="PANTHER" id="PTHR13887:SF14">
    <property type="entry name" value="DISULFIDE BOND FORMATION PROTEIN D"/>
    <property type="match status" value="1"/>
</dbReference>
<dbReference type="OrthoDB" id="117402at2"/>
<evidence type="ECO:0000256" key="3">
    <source>
        <dbReference type="ARBA" id="ARBA00023002"/>
    </source>
</evidence>
<evidence type="ECO:0000313" key="7">
    <source>
        <dbReference type="EMBL" id="SHE38652.1"/>
    </source>
</evidence>
<reference evidence="7 8" key="1">
    <citation type="submission" date="2016-11" db="EMBL/GenBank/DDBJ databases">
        <authorList>
            <person name="Jaros S."/>
            <person name="Januszkiewicz K."/>
            <person name="Wedrychowicz H."/>
        </authorList>
    </citation>
    <scope>NUCLEOTIDE SEQUENCE [LARGE SCALE GENOMIC DNA]</scope>
    <source>
        <strain evidence="7 8">DSM 18119</strain>
    </source>
</reference>
<accession>A0A1M4T2A7</accession>
<evidence type="ECO:0000313" key="8">
    <source>
        <dbReference type="Proteomes" id="UP000184048"/>
    </source>
</evidence>